<feature type="region of interest" description="Disordered" evidence="6">
    <location>
        <begin position="169"/>
        <end position="189"/>
    </location>
</feature>
<dbReference type="PANTHER" id="PTHR24252:SF7">
    <property type="entry name" value="HYALIN"/>
    <property type="match status" value="1"/>
</dbReference>
<sequence length="451" mass="50038">MFFINRLSLITILIVYINTIQIDGVRIRKSATSTTTKLPKIITTLIHRRLKPNTGIVIKEDDELYEIVSSNTRRTTTTIAPKALMHNYGLDENDGGGRNNQTKAELMEHIPSSSITNAWYQPIGVNPSNQPTINNIPTNHVEDIFSNYFPIAIPTIGFSSTSAPSLQLPISSSSSHIPTKQYTESPQDITSPQRYACGVRPLRPTGRVVGGRNAQFGEWPWQVLIKEAGWLGLFMKPKCGGVLINERWILTAAHCQPSAMGSLIVMLGQHETNGEHQQLKPVVKAVRRMIVHRDYDPETFDNDIALLELETPFELKPHVIPICLPDQDHNMVGEYAHVAGFGKLSYGGSMPSILQTVKLPIIANNQCQKMFADAGHYKFIRESFLCAGYPQGGKDTCEGDSGGPLMMERSGVWTLVGTVSHGIKCAEPNMPGVYMKTYSYLPWIRGIIGHK</sequence>
<feature type="domain" description="Peptidase S1" evidence="7">
    <location>
        <begin position="208"/>
        <end position="449"/>
    </location>
</feature>
<dbReference type="FunFam" id="2.40.10.10:FF:000006">
    <property type="entry name" value="Serine proteinase stubble"/>
    <property type="match status" value="1"/>
</dbReference>
<dbReference type="InterPro" id="IPR033116">
    <property type="entry name" value="TRYPSIN_SER"/>
</dbReference>
<evidence type="ECO:0000313" key="8">
    <source>
        <dbReference type="EMBL" id="KAJ6218708.1"/>
    </source>
</evidence>
<reference evidence="8" key="1">
    <citation type="submission" date="2022-12" db="EMBL/GenBank/DDBJ databases">
        <title>Genome assemblies of Blomia tropicalis.</title>
        <authorList>
            <person name="Cui Y."/>
        </authorList>
    </citation>
    <scope>NUCLEOTIDE SEQUENCE</scope>
    <source>
        <tissue evidence="8">Adult mites</tissue>
    </source>
</reference>
<dbReference type="EMBL" id="JAPWDV010000002">
    <property type="protein sequence ID" value="KAJ6218708.1"/>
    <property type="molecule type" value="Genomic_DNA"/>
</dbReference>
<evidence type="ECO:0000313" key="9">
    <source>
        <dbReference type="Proteomes" id="UP001142055"/>
    </source>
</evidence>
<dbReference type="InterPro" id="IPR043504">
    <property type="entry name" value="Peptidase_S1_PA_chymotrypsin"/>
</dbReference>
<name>A0A9Q0RK32_BLOTA</name>
<protein>
    <recommendedName>
        <fullName evidence="7">Peptidase S1 domain-containing protein</fullName>
    </recommendedName>
</protein>
<dbReference type="SUPFAM" id="SSF50494">
    <property type="entry name" value="Trypsin-like serine proteases"/>
    <property type="match status" value="1"/>
</dbReference>
<dbReference type="PRINTS" id="PR00722">
    <property type="entry name" value="CHYMOTRYPSIN"/>
</dbReference>
<evidence type="ECO:0000256" key="3">
    <source>
        <dbReference type="ARBA" id="ARBA00022825"/>
    </source>
</evidence>
<keyword evidence="4" id="KW-1015">Disulfide bond</keyword>
<evidence type="ECO:0000256" key="5">
    <source>
        <dbReference type="RuleBase" id="RU363034"/>
    </source>
</evidence>
<dbReference type="InterPro" id="IPR009003">
    <property type="entry name" value="Peptidase_S1_PA"/>
</dbReference>
<dbReference type="PROSITE" id="PS00134">
    <property type="entry name" value="TRYPSIN_HIS"/>
    <property type="match status" value="1"/>
</dbReference>
<keyword evidence="2 5" id="KW-0378">Hydrolase</keyword>
<keyword evidence="3 5" id="KW-0720">Serine protease</keyword>
<evidence type="ECO:0000259" key="7">
    <source>
        <dbReference type="PROSITE" id="PS50240"/>
    </source>
</evidence>
<dbReference type="PANTHER" id="PTHR24252">
    <property type="entry name" value="ACROSIN-RELATED"/>
    <property type="match status" value="1"/>
</dbReference>
<keyword evidence="1 5" id="KW-0645">Protease</keyword>
<comment type="caution">
    <text evidence="8">The sequence shown here is derived from an EMBL/GenBank/DDBJ whole genome shotgun (WGS) entry which is preliminary data.</text>
</comment>
<dbReference type="InterPro" id="IPR018114">
    <property type="entry name" value="TRYPSIN_HIS"/>
</dbReference>
<dbReference type="GO" id="GO:0006508">
    <property type="term" value="P:proteolysis"/>
    <property type="evidence" value="ECO:0007669"/>
    <property type="project" value="UniProtKB-KW"/>
</dbReference>
<dbReference type="GO" id="GO:0004252">
    <property type="term" value="F:serine-type endopeptidase activity"/>
    <property type="evidence" value="ECO:0007669"/>
    <property type="project" value="InterPro"/>
</dbReference>
<dbReference type="InterPro" id="IPR001314">
    <property type="entry name" value="Peptidase_S1A"/>
</dbReference>
<dbReference type="PROSITE" id="PS00135">
    <property type="entry name" value="TRYPSIN_SER"/>
    <property type="match status" value="1"/>
</dbReference>
<organism evidence="8 9">
    <name type="scientific">Blomia tropicalis</name>
    <name type="common">Mite</name>
    <dbReference type="NCBI Taxonomy" id="40697"/>
    <lineage>
        <taxon>Eukaryota</taxon>
        <taxon>Metazoa</taxon>
        <taxon>Ecdysozoa</taxon>
        <taxon>Arthropoda</taxon>
        <taxon>Chelicerata</taxon>
        <taxon>Arachnida</taxon>
        <taxon>Acari</taxon>
        <taxon>Acariformes</taxon>
        <taxon>Sarcoptiformes</taxon>
        <taxon>Astigmata</taxon>
        <taxon>Glycyphagoidea</taxon>
        <taxon>Echimyopodidae</taxon>
        <taxon>Blomia</taxon>
    </lineage>
</organism>
<evidence type="ECO:0000256" key="1">
    <source>
        <dbReference type="ARBA" id="ARBA00022670"/>
    </source>
</evidence>
<dbReference type="InterPro" id="IPR001254">
    <property type="entry name" value="Trypsin_dom"/>
</dbReference>
<evidence type="ECO:0000256" key="4">
    <source>
        <dbReference type="ARBA" id="ARBA00023157"/>
    </source>
</evidence>
<dbReference type="Gene3D" id="2.40.10.10">
    <property type="entry name" value="Trypsin-like serine proteases"/>
    <property type="match status" value="1"/>
</dbReference>
<dbReference type="CDD" id="cd00190">
    <property type="entry name" value="Tryp_SPc"/>
    <property type="match status" value="1"/>
</dbReference>
<dbReference type="Proteomes" id="UP001142055">
    <property type="component" value="Chromosome 2"/>
</dbReference>
<evidence type="ECO:0000256" key="2">
    <source>
        <dbReference type="ARBA" id="ARBA00022801"/>
    </source>
</evidence>
<dbReference type="SMART" id="SM00020">
    <property type="entry name" value="Tryp_SPc"/>
    <property type="match status" value="1"/>
</dbReference>
<dbReference type="PROSITE" id="PS50240">
    <property type="entry name" value="TRYPSIN_DOM"/>
    <property type="match status" value="1"/>
</dbReference>
<evidence type="ECO:0000256" key="6">
    <source>
        <dbReference type="SAM" id="MobiDB-lite"/>
    </source>
</evidence>
<gene>
    <name evidence="8" type="ORF">RDWZM_004520</name>
</gene>
<dbReference type="AlphaFoldDB" id="A0A9Q0RK32"/>
<dbReference type="OMA" id="IVCGEHN"/>
<accession>A0A9Q0RK32</accession>
<dbReference type="Pfam" id="PF00089">
    <property type="entry name" value="Trypsin"/>
    <property type="match status" value="1"/>
</dbReference>
<feature type="compositionally biased region" description="Polar residues" evidence="6">
    <location>
        <begin position="176"/>
        <end position="189"/>
    </location>
</feature>
<keyword evidence="9" id="KW-1185">Reference proteome</keyword>
<proteinExistence type="predicted"/>